<dbReference type="Gene3D" id="3.40.50.720">
    <property type="entry name" value="NAD(P)-binding Rossmann-like Domain"/>
    <property type="match status" value="1"/>
</dbReference>
<dbReference type="SUPFAM" id="SSF51735">
    <property type="entry name" value="NAD(P)-binding Rossmann-fold domains"/>
    <property type="match status" value="1"/>
</dbReference>
<reference evidence="4" key="1">
    <citation type="submission" date="2020-12" db="EMBL/GenBank/DDBJ databases">
        <title>Draft genome sequence of Enterobacter spp., Lelliottia spp. and Serratia spp. isolated from drinking water reservoirs and lakes.</title>
        <authorList>
            <person name="Reitter C."/>
            <person name="Neuhaus K."/>
            <person name="Huegler M."/>
        </authorList>
    </citation>
    <scope>NUCLEOTIDE SEQUENCE</scope>
    <source>
        <strain evidence="4">TZW15</strain>
    </source>
</reference>
<dbReference type="InterPro" id="IPR013154">
    <property type="entry name" value="ADH-like_N"/>
</dbReference>
<dbReference type="Proteomes" id="UP000653275">
    <property type="component" value="Unassembled WGS sequence"/>
</dbReference>
<keyword evidence="2" id="KW-0560">Oxidoreductase</keyword>
<dbReference type="InterPro" id="IPR011032">
    <property type="entry name" value="GroES-like_sf"/>
</dbReference>
<protein>
    <submittedName>
        <fullName evidence="4">Zinc-dependent alcohol dehydrogenase family protein</fullName>
    </submittedName>
</protein>
<dbReference type="Gene3D" id="3.90.180.10">
    <property type="entry name" value="Medium-chain alcohol dehydrogenases, catalytic domain"/>
    <property type="match status" value="1"/>
</dbReference>
<feature type="domain" description="Alcohol dehydrogenase-like N-terminal" evidence="3">
    <location>
        <begin position="30"/>
        <end position="98"/>
    </location>
</feature>
<proteinExistence type="predicted"/>
<dbReference type="GO" id="GO:0070402">
    <property type="term" value="F:NADPH binding"/>
    <property type="evidence" value="ECO:0007669"/>
    <property type="project" value="TreeGrafter"/>
</dbReference>
<gene>
    <name evidence="4" type="ORF">I7V27_05590</name>
</gene>
<dbReference type="InterPro" id="IPR036291">
    <property type="entry name" value="NAD(P)-bd_dom_sf"/>
</dbReference>
<name>A0AAP2AB70_LELAM</name>
<comment type="caution">
    <text evidence="4">The sequence shown here is derived from an EMBL/GenBank/DDBJ whole genome shotgun (WGS) entry which is preliminary data.</text>
</comment>
<dbReference type="PANTHER" id="PTHR48106">
    <property type="entry name" value="QUINONE OXIDOREDUCTASE PIG3-RELATED"/>
    <property type="match status" value="1"/>
</dbReference>
<dbReference type="PANTHER" id="PTHR48106:SF18">
    <property type="entry name" value="QUINONE OXIDOREDUCTASE PIG3"/>
    <property type="match status" value="1"/>
</dbReference>
<evidence type="ECO:0000256" key="1">
    <source>
        <dbReference type="ARBA" id="ARBA00022857"/>
    </source>
</evidence>
<keyword evidence="1" id="KW-0521">NADP</keyword>
<dbReference type="AlphaFoldDB" id="A0AAP2AB70"/>
<evidence type="ECO:0000313" key="4">
    <source>
        <dbReference type="EMBL" id="MBL5933934.1"/>
    </source>
</evidence>
<dbReference type="Pfam" id="PF08240">
    <property type="entry name" value="ADH_N"/>
    <property type="match status" value="1"/>
</dbReference>
<sequence length="316" mass="34519">MNHSALGYRVFGDPESVLHVESISPAPLPAGQIRVKMLFSPVNASDLIPMTGAYRHRTPLPAVAGYEGVGVVMEGPPHWLGKRVLPLRGQGTWQNSVDCPMALAVPVPDDIESTLAARAYINPLAAQMMLNLYPPKGKRIVLTAAGSDCAALLGQWAIKAGADAVYGIHRSPAHAERLRAMGIIPVLQQDTATISAIAAQAERVYDATGGRLADGILDAMPETGIFVCYGLLSGTPFRQQPQVRWFHIRNYLDALSSDQWQAEFCEIWPKLLASHYGDVTLFPLAEWRAALAYYRQAGRPTKPMFAMHDSRVPVLW</sequence>
<accession>A0AAP2AB70</accession>
<evidence type="ECO:0000256" key="2">
    <source>
        <dbReference type="ARBA" id="ARBA00023002"/>
    </source>
</evidence>
<dbReference type="RefSeq" id="WP_202665442.1">
    <property type="nucleotide sequence ID" value="NZ_JAENMR010000002.1"/>
</dbReference>
<dbReference type="GO" id="GO:0016651">
    <property type="term" value="F:oxidoreductase activity, acting on NAD(P)H"/>
    <property type="evidence" value="ECO:0007669"/>
    <property type="project" value="TreeGrafter"/>
</dbReference>
<dbReference type="EMBL" id="JAENMS010000002">
    <property type="protein sequence ID" value="MBL5933934.1"/>
    <property type="molecule type" value="Genomic_DNA"/>
</dbReference>
<organism evidence="4 5">
    <name type="scientific">Lelliottia amnigena</name>
    <name type="common">Enterobacter amnigenus</name>
    <dbReference type="NCBI Taxonomy" id="61646"/>
    <lineage>
        <taxon>Bacteria</taxon>
        <taxon>Pseudomonadati</taxon>
        <taxon>Pseudomonadota</taxon>
        <taxon>Gammaproteobacteria</taxon>
        <taxon>Enterobacterales</taxon>
        <taxon>Enterobacteriaceae</taxon>
        <taxon>Lelliottia</taxon>
    </lineage>
</organism>
<evidence type="ECO:0000313" key="5">
    <source>
        <dbReference type="Proteomes" id="UP000653275"/>
    </source>
</evidence>
<dbReference type="CDD" id="cd05282">
    <property type="entry name" value="ETR_like"/>
    <property type="match status" value="1"/>
</dbReference>
<dbReference type="SUPFAM" id="SSF50129">
    <property type="entry name" value="GroES-like"/>
    <property type="match status" value="1"/>
</dbReference>
<evidence type="ECO:0000259" key="3">
    <source>
        <dbReference type="Pfam" id="PF08240"/>
    </source>
</evidence>